<dbReference type="Proteomes" id="UP000433577">
    <property type="component" value="Chromosome 3"/>
</dbReference>
<dbReference type="CDD" id="cd03509">
    <property type="entry name" value="DesA_FADS-like"/>
    <property type="match status" value="1"/>
</dbReference>
<dbReference type="Pfam" id="PF00487">
    <property type="entry name" value="FA_desaturase"/>
    <property type="match status" value="1"/>
</dbReference>
<keyword evidence="1" id="KW-0472">Membrane</keyword>
<sequence length="320" mass="36139">MAEYFDADHARDIAALGKRFAARTQWPTWLLIAVIYGGWLGVLTGLHAGHLSLPAATPLLIVLCAWHMSLQHELIHGHPTRLAGVNMALGWPPLAVWFPYTLYRESHMAHHRDEALTVPGIDPETNYVLPARWTRLPRWQRVLWRARKSFVGRMVIGPPMAVGTMLTGAAKTARTGDTRHLPMWLAHVAAVALLLAAVQRYAGVPWWFYLVAISWPALGLAMVRSLYEHRAASSPKARIAINEAGIVMRLLYLNNNYHLVHHDLPGLPWFHLPLAYRLRRDDYHDKCGGFVIDGYVALLRRYAWRATDAPAHPFYDGAAR</sequence>
<dbReference type="AlphaFoldDB" id="A0A7Z2GNQ6"/>
<keyword evidence="1" id="KW-0812">Transmembrane</keyword>
<proteinExistence type="predicted"/>
<feature type="transmembrane region" description="Helical" evidence="1">
    <location>
        <begin position="82"/>
        <end position="100"/>
    </location>
</feature>
<keyword evidence="4" id="KW-1185">Reference proteome</keyword>
<feature type="transmembrane region" description="Helical" evidence="1">
    <location>
        <begin position="52"/>
        <end position="70"/>
    </location>
</feature>
<keyword evidence="3" id="KW-0808">Transferase</keyword>
<evidence type="ECO:0000313" key="4">
    <source>
        <dbReference type="Proteomes" id="UP000433577"/>
    </source>
</evidence>
<dbReference type="InterPro" id="IPR005804">
    <property type="entry name" value="FA_desaturase_dom"/>
</dbReference>
<dbReference type="EMBL" id="CP046915">
    <property type="protein sequence ID" value="QGZ64946.1"/>
    <property type="molecule type" value="Genomic_DNA"/>
</dbReference>
<dbReference type="GO" id="GO:0008483">
    <property type="term" value="F:transaminase activity"/>
    <property type="evidence" value="ECO:0007669"/>
    <property type="project" value="UniProtKB-KW"/>
</dbReference>
<dbReference type="KEGG" id="pacs:FAZ98_24395"/>
<feature type="transmembrane region" description="Helical" evidence="1">
    <location>
        <begin position="207"/>
        <end position="227"/>
    </location>
</feature>
<protein>
    <submittedName>
        <fullName evidence="3">Aminotransferase</fullName>
    </submittedName>
</protein>
<evidence type="ECO:0000259" key="2">
    <source>
        <dbReference type="Pfam" id="PF00487"/>
    </source>
</evidence>
<feature type="transmembrane region" description="Helical" evidence="1">
    <location>
        <begin position="181"/>
        <end position="201"/>
    </location>
</feature>
<feature type="domain" description="Fatty acid desaturase" evidence="2">
    <location>
        <begin position="54"/>
        <end position="285"/>
    </location>
</feature>
<dbReference type="OrthoDB" id="784276at2"/>
<keyword evidence="1" id="KW-1133">Transmembrane helix</keyword>
<feature type="transmembrane region" description="Helical" evidence="1">
    <location>
        <begin position="28"/>
        <end position="46"/>
    </location>
</feature>
<reference evidence="3 4" key="1">
    <citation type="submission" date="2019-12" db="EMBL/GenBank/DDBJ databases">
        <title>Paraburkholderia acidiphila 7Q-K02 sp. nov and Paraburkholderia acidisoli DHF22 sp. nov., two strains isolated from forest soil.</title>
        <authorList>
            <person name="Gao Z."/>
            <person name="Qiu L."/>
        </authorList>
    </citation>
    <scope>NUCLEOTIDE SEQUENCE [LARGE SCALE GENOMIC DNA]</scope>
    <source>
        <strain evidence="3 4">DHF22</strain>
    </source>
</reference>
<organism evidence="3 4">
    <name type="scientific">Paraburkholderia acidisoli</name>
    <dbReference type="NCBI Taxonomy" id="2571748"/>
    <lineage>
        <taxon>Bacteria</taxon>
        <taxon>Pseudomonadati</taxon>
        <taxon>Pseudomonadota</taxon>
        <taxon>Betaproteobacteria</taxon>
        <taxon>Burkholderiales</taxon>
        <taxon>Burkholderiaceae</taxon>
        <taxon>Paraburkholderia</taxon>
    </lineage>
</organism>
<keyword evidence="3" id="KW-0032">Aminotransferase</keyword>
<accession>A0A7Z2GNQ6</accession>
<dbReference type="GO" id="GO:0006629">
    <property type="term" value="P:lipid metabolic process"/>
    <property type="evidence" value="ECO:0007669"/>
    <property type="project" value="InterPro"/>
</dbReference>
<name>A0A7Z2GNQ6_9BURK</name>
<evidence type="ECO:0000313" key="3">
    <source>
        <dbReference type="EMBL" id="QGZ64946.1"/>
    </source>
</evidence>
<gene>
    <name evidence="3" type="ORF">FAZ98_24395</name>
</gene>
<evidence type="ECO:0000256" key="1">
    <source>
        <dbReference type="SAM" id="Phobius"/>
    </source>
</evidence>